<dbReference type="RefSeq" id="XP_004337724.1">
    <property type="nucleotide sequence ID" value="XM_004337676.1"/>
</dbReference>
<comment type="cofactor">
    <cofactor evidence="1">
        <name>a divalent metal cation</name>
        <dbReference type="ChEBI" id="CHEBI:60240"/>
    </cofactor>
</comment>
<keyword evidence="2" id="KW-0479">Metal-binding</keyword>
<organism evidence="5 6">
    <name type="scientific">Acanthamoeba castellanii (strain ATCC 30010 / Neff)</name>
    <dbReference type="NCBI Taxonomy" id="1257118"/>
    <lineage>
        <taxon>Eukaryota</taxon>
        <taxon>Amoebozoa</taxon>
        <taxon>Discosea</taxon>
        <taxon>Longamoebia</taxon>
        <taxon>Centramoebida</taxon>
        <taxon>Acanthamoebidae</taxon>
        <taxon>Acanthamoeba</taxon>
    </lineage>
</organism>
<protein>
    <recommendedName>
        <fullName evidence="4">DDE Tnp4 domain-containing protein</fullName>
    </recommendedName>
</protein>
<dbReference type="KEGG" id="acan:ACA1_378610"/>
<reference evidence="5 6" key="1">
    <citation type="journal article" date="2013" name="Genome Biol.">
        <title>Genome of Acanthamoeba castellanii highlights extensive lateral gene transfer and early evolution of tyrosine kinase signaling.</title>
        <authorList>
            <person name="Clarke M."/>
            <person name="Lohan A.J."/>
            <person name="Liu B."/>
            <person name="Lagkouvardos I."/>
            <person name="Roy S."/>
            <person name="Zafar N."/>
            <person name="Bertelli C."/>
            <person name="Schilde C."/>
            <person name="Kianianmomeni A."/>
            <person name="Burglin T.R."/>
            <person name="Frech C."/>
            <person name="Turcotte B."/>
            <person name="Kopec K.O."/>
            <person name="Synnott J.M."/>
            <person name="Choo C."/>
            <person name="Paponov I."/>
            <person name="Finkler A."/>
            <person name="Soon Heng Tan C."/>
            <person name="Hutchins A.P."/>
            <person name="Weinmeier T."/>
            <person name="Rattei T."/>
            <person name="Chu J.S."/>
            <person name="Gimenez G."/>
            <person name="Irimia M."/>
            <person name="Rigden D.J."/>
            <person name="Fitzpatrick D.A."/>
            <person name="Lorenzo-Morales J."/>
            <person name="Bateman A."/>
            <person name="Chiu C.H."/>
            <person name="Tang P."/>
            <person name="Hegemann P."/>
            <person name="Fromm H."/>
            <person name="Raoult D."/>
            <person name="Greub G."/>
            <person name="Miranda-Saavedra D."/>
            <person name="Chen N."/>
            <person name="Nash P."/>
            <person name="Ginger M.L."/>
            <person name="Horn M."/>
            <person name="Schaap P."/>
            <person name="Caler L."/>
            <person name="Loftus B."/>
        </authorList>
    </citation>
    <scope>NUCLEOTIDE SEQUENCE [LARGE SCALE GENOMIC DNA]</scope>
    <source>
        <strain evidence="5 6">Neff</strain>
    </source>
</reference>
<sequence length="419" mass="46495">MQGKLCVICNQTQSGTNLPYPHVQIGKFHSFMLCCKAHLISSINVKKFEELIDHELDNLKKNGDWMVDELVEGLQPEEEEELEATPMCHSVLNLRDSNALLTCCTNLMSQHLWIHHHSNSNCILYFCKGSHLVRYLFSKFNKQGRKPGQELLAKKQRTTAAEKKAAVAEKKAAGKKVVGQKAVGKKVGVKGKTAPKAKKATKKGSNMDNTTPEAKADGETKGDNDDDHNAEGEEQPAHSSNHAVADSKLYSAKKGQHSVTLLVLVTLDGTILWLGRSQGGSTTNLALAHAELNTWLSQFDCDEHGIADASFNVGGGRWAVGGRRQAAGGRQRAAGGVDDRLLTPPPYIEETRAAYREFSRVRIVVEQSIGRVKNWAAARETLRLPTSRRDELYAFHHKVWTIISVLVNKYQRISHMWDE</sequence>
<name>L8GUC8_ACACF</name>
<feature type="compositionally biased region" description="Basic and acidic residues" evidence="3">
    <location>
        <begin position="214"/>
        <end position="231"/>
    </location>
</feature>
<dbReference type="EMBL" id="KB008025">
    <property type="protein sequence ID" value="ELR15711.1"/>
    <property type="molecule type" value="Genomic_DNA"/>
</dbReference>
<dbReference type="GeneID" id="14916353"/>
<evidence type="ECO:0000256" key="1">
    <source>
        <dbReference type="ARBA" id="ARBA00001968"/>
    </source>
</evidence>
<dbReference type="Pfam" id="PF13359">
    <property type="entry name" value="DDE_Tnp_4"/>
    <property type="match status" value="1"/>
</dbReference>
<gene>
    <name evidence="5" type="ORF">ACA1_378610</name>
</gene>
<evidence type="ECO:0000313" key="6">
    <source>
        <dbReference type="Proteomes" id="UP000011083"/>
    </source>
</evidence>
<evidence type="ECO:0000256" key="3">
    <source>
        <dbReference type="SAM" id="MobiDB-lite"/>
    </source>
</evidence>
<feature type="compositionally biased region" description="Basic residues" evidence="3">
    <location>
        <begin position="183"/>
        <end position="202"/>
    </location>
</feature>
<evidence type="ECO:0000256" key="2">
    <source>
        <dbReference type="ARBA" id="ARBA00022723"/>
    </source>
</evidence>
<evidence type="ECO:0000259" key="4">
    <source>
        <dbReference type="Pfam" id="PF13359"/>
    </source>
</evidence>
<dbReference type="VEuPathDB" id="AmoebaDB:ACA1_378610"/>
<dbReference type="InterPro" id="IPR027806">
    <property type="entry name" value="HARBI1_dom"/>
</dbReference>
<dbReference type="Proteomes" id="UP000011083">
    <property type="component" value="Unassembled WGS sequence"/>
</dbReference>
<dbReference type="AlphaFoldDB" id="L8GUC8"/>
<feature type="domain" description="DDE Tnp4" evidence="4">
    <location>
        <begin position="243"/>
        <end position="408"/>
    </location>
</feature>
<accession>L8GUC8</accession>
<proteinExistence type="predicted"/>
<feature type="region of interest" description="Disordered" evidence="3">
    <location>
        <begin position="168"/>
        <end position="242"/>
    </location>
</feature>
<keyword evidence="6" id="KW-1185">Reference proteome</keyword>
<evidence type="ECO:0000313" key="5">
    <source>
        <dbReference type="EMBL" id="ELR15711.1"/>
    </source>
</evidence>
<dbReference type="GO" id="GO:0046872">
    <property type="term" value="F:metal ion binding"/>
    <property type="evidence" value="ECO:0007669"/>
    <property type="project" value="UniProtKB-KW"/>
</dbReference>